<dbReference type="Pfam" id="PF13290">
    <property type="entry name" value="CHB_HEX_C_1"/>
    <property type="match status" value="1"/>
</dbReference>
<organism evidence="2 3">
    <name type="scientific">Chitinophaga defluvii</name>
    <dbReference type="NCBI Taxonomy" id="3163343"/>
    <lineage>
        <taxon>Bacteria</taxon>
        <taxon>Pseudomonadati</taxon>
        <taxon>Bacteroidota</taxon>
        <taxon>Chitinophagia</taxon>
        <taxon>Chitinophagales</taxon>
        <taxon>Chitinophagaceae</taxon>
        <taxon>Chitinophaga</taxon>
    </lineage>
</organism>
<protein>
    <submittedName>
        <fullName evidence="2">Alkaline phosphatase family protein</fullName>
    </submittedName>
</protein>
<dbReference type="Proteomes" id="UP001549749">
    <property type="component" value="Unassembled WGS sequence"/>
</dbReference>
<proteinExistence type="predicted"/>
<dbReference type="InterPro" id="IPR002591">
    <property type="entry name" value="Phosphodiest/P_Trfase"/>
</dbReference>
<reference evidence="2 3" key="1">
    <citation type="submission" date="2024-06" db="EMBL/GenBank/DDBJ databases">
        <title>Chitinophaga defluvii sp. nov., isolated from municipal sewage.</title>
        <authorList>
            <person name="Zhang L."/>
        </authorList>
    </citation>
    <scope>NUCLEOTIDE SEQUENCE [LARGE SCALE GENOMIC DNA]</scope>
    <source>
        <strain evidence="2 3">H8</strain>
    </source>
</reference>
<dbReference type="SMART" id="SM00758">
    <property type="entry name" value="PA14"/>
    <property type="match status" value="1"/>
</dbReference>
<accession>A0ABV2T3T3</accession>
<dbReference type="InterPro" id="IPR037524">
    <property type="entry name" value="PA14/GLEYA"/>
</dbReference>
<dbReference type="InterPro" id="IPR017850">
    <property type="entry name" value="Alkaline_phosphatase_core_sf"/>
</dbReference>
<keyword evidence="3" id="KW-1185">Reference proteome</keyword>
<comment type="caution">
    <text evidence="2">The sequence shown here is derived from an EMBL/GenBank/DDBJ whole genome shotgun (WGS) entry which is preliminary data.</text>
</comment>
<evidence type="ECO:0000313" key="3">
    <source>
        <dbReference type="Proteomes" id="UP001549749"/>
    </source>
</evidence>
<feature type="domain" description="PA14" evidence="1">
    <location>
        <begin position="408"/>
        <end position="552"/>
    </location>
</feature>
<dbReference type="Pfam" id="PF07691">
    <property type="entry name" value="PA14"/>
    <property type="match status" value="1"/>
</dbReference>
<dbReference type="EMBL" id="JBEXAC010000001">
    <property type="protein sequence ID" value="MET6997695.1"/>
    <property type="molecule type" value="Genomic_DNA"/>
</dbReference>
<dbReference type="SUPFAM" id="SSF56988">
    <property type="entry name" value="Anthrax protective antigen"/>
    <property type="match status" value="1"/>
</dbReference>
<evidence type="ECO:0000259" key="1">
    <source>
        <dbReference type="PROSITE" id="PS51820"/>
    </source>
</evidence>
<dbReference type="RefSeq" id="WP_354660330.1">
    <property type="nucleotide sequence ID" value="NZ_JBEXAC010000001.1"/>
</dbReference>
<name>A0ABV2T3T3_9BACT</name>
<dbReference type="PANTHER" id="PTHR10151:SF120">
    <property type="entry name" value="BIS(5'-ADENOSYL)-TRIPHOSPHATASE"/>
    <property type="match status" value="1"/>
</dbReference>
<dbReference type="PROSITE" id="PS51820">
    <property type="entry name" value="PA14"/>
    <property type="match status" value="1"/>
</dbReference>
<dbReference type="PANTHER" id="PTHR10151">
    <property type="entry name" value="ECTONUCLEOTIDE PYROPHOSPHATASE/PHOSPHODIESTERASE"/>
    <property type="match status" value="1"/>
</dbReference>
<dbReference type="Gene3D" id="3.90.182.10">
    <property type="entry name" value="Toxin - Anthrax Protective Antigen,domain 1"/>
    <property type="match status" value="1"/>
</dbReference>
<dbReference type="SUPFAM" id="SSF53649">
    <property type="entry name" value="Alkaline phosphatase-like"/>
    <property type="match status" value="1"/>
</dbReference>
<dbReference type="InterPro" id="IPR011658">
    <property type="entry name" value="PA14_dom"/>
</dbReference>
<dbReference type="Gene3D" id="3.40.720.10">
    <property type="entry name" value="Alkaline Phosphatase, subunit A"/>
    <property type="match status" value="1"/>
</dbReference>
<sequence>MSKHFFIGLWVGLLGLNTALTAQPKEVYPSGIAHVVVIGIDGLSPDGIRKAATPVMHHLIDSGAVKWNVRTVLPSSSSPNWASMIMGAGVEQHGVLDNDWELTTHSLPAITTGEEGLFPTIFSVVKNARKDALIGAAYHWEGFGRLFEKKAMHYDHHFPTAAATTSHFVEYMVQHKPLLAFMHLDHVDGAGHEYGHGSAEYYQAVALADSLIGEVLQGLKRAGMDKNTLVILTADHGGVGYGHGGATIAEAEIAMILYGKGIKKGYQVQQQVVTYDLAATIAFALKIVPPYVWTGRPIKSAFTGFKEPANLWLGKSLLPAPVIYPDRHLYDEAGGLFIDRQATVKMAPVAAGSMIRYTLDGTDPDTRSAIYTQPFMLDTSAVVKAKSFDKKGNESIPAVAYFRVLKTGNGNGLKVDFYHGKTWKYLPAFHSLVAAHQWESAEFKLPREQILPLLNNSDGTFGAVLSGYITIDTPGKYTFFTRSDDGSKLLINGEEVVNNDGDHGVLERAGSIQLEKGKHAIRVEYFNGHGGFWLECYYKGPGVPRQIIPANRLFLK</sequence>
<dbReference type="Pfam" id="PF01663">
    <property type="entry name" value="Phosphodiest"/>
    <property type="match status" value="1"/>
</dbReference>
<evidence type="ECO:0000313" key="2">
    <source>
        <dbReference type="EMBL" id="MET6997695.1"/>
    </source>
</evidence>
<dbReference type="InterPro" id="IPR059177">
    <property type="entry name" value="GH29D-like_dom"/>
</dbReference>
<dbReference type="CDD" id="cd00016">
    <property type="entry name" value="ALP_like"/>
    <property type="match status" value="1"/>
</dbReference>
<gene>
    <name evidence="2" type="ORF">ABR189_09965</name>
</gene>